<keyword evidence="7" id="KW-0156">Chromatin regulator</keyword>
<dbReference type="Pfam" id="PF18118">
    <property type="entry name" value="PRC2_HTH_1"/>
    <property type="match status" value="1"/>
</dbReference>
<evidence type="ECO:0000313" key="16">
    <source>
        <dbReference type="Proteomes" id="UP000472260"/>
    </source>
</evidence>
<dbReference type="Pfam" id="PF00856">
    <property type="entry name" value="SET"/>
    <property type="match status" value="1"/>
</dbReference>
<evidence type="ECO:0000259" key="13">
    <source>
        <dbReference type="PROSITE" id="PS50280"/>
    </source>
</evidence>
<dbReference type="GO" id="GO:0140951">
    <property type="term" value="F:histone H3K27 trimethyltransferase activity"/>
    <property type="evidence" value="ECO:0007669"/>
    <property type="project" value="UniProtKB-EC"/>
</dbReference>
<dbReference type="InterPro" id="IPR044438">
    <property type="entry name" value="EZH1_SET"/>
</dbReference>
<comment type="catalytic activity">
    <reaction evidence="11">
        <text>L-lysyl(27)-[histone H3] + 3 S-adenosyl-L-methionine = N(6),N(6),N(6)-trimethyl-L-lysyl(27)-[histone H3] + 3 S-adenosyl-L-homocysteine + 3 H(+)</text>
        <dbReference type="Rhea" id="RHEA:60292"/>
        <dbReference type="Rhea" id="RHEA-COMP:15535"/>
        <dbReference type="Rhea" id="RHEA-COMP:15548"/>
        <dbReference type="ChEBI" id="CHEBI:15378"/>
        <dbReference type="ChEBI" id="CHEBI:29969"/>
        <dbReference type="ChEBI" id="CHEBI:57856"/>
        <dbReference type="ChEBI" id="CHEBI:59789"/>
        <dbReference type="ChEBI" id="CHEBI:61961"/>
        <dbReference type="EC" id="2.1.1.356"/>
    </reaction>
</comment>
<feature type="domain" description="CXC" evidence="14">
    <location>
        <begin position="471"/>
        <end position="579"/>
    </location>
</feature>
<dbReference type="PANTHER" id="PTHR45747">
    <property type="entry name" value="HISTONE-LYSINE N-METHYLTRANSFERASE E(Z)"/>
    <property type="match status" value="1"/>
</dbReference>
<dbReference type="InterPro" id="IPR033467">
    <property type="entry name" value="Tesmin/TSO1-like_CXC"/>
</dbReference>
<keyword evidence="10" id="KW-0539">Nucleus</keyword>
<dbReference type="InterPro" id="IPR048358">
    <property type="entry name" value="EZH1/2_MCSS"/>
</dbReference>
<dbReference type="InterPro" id="IPR021654">
    <property type="entry name" value="EZH1/EZH2"/>
</dbReference>
<name>A0A671NNW3_9TELE</name>
<dbReference type="GO" id="GO:0031507">
    <property type="term" value="P:heterochromatin formation"/>
    <property type="evidence" value="ECO:0007669"/>
    <property type="project" value="TreeGrafter"/>
</dbReference>
<gene>
    <name evidence="15" type="primary">ezh1</name>
</gene>
<evidence type="ECO:0000256" key="1">
    <source>
        <dbReference type="ARBA" id="ARBA00004123"/>
    </source>
</evidence>
<dbReference type="EC" id="2.1.1.356" evidence="2"/>
<dbReference type="Gene3D" id="2.170.270.10">
    <property type="entry name" value="SET domain"/>
    <property type="match status" value="1"/>
</dbReference>
<dbReference type="InterPro" id="IPR041355">
    <property type="entry name" value="Pre-SET_CXC"/>
</dbReference>
<evidence type="ECO:0000256" key="4">
    <source>
        <dbReference type="ARBA" id="ARBA00022603"/>
    </source>
</evidence>
<feature type="region of interest" description="Disordered" evidence="12">
    <location>
        <begin position="334"/>
        <end position="405"/>
    </location>
</feature>
<dbReference type="CDD" id="cd00167">
    <property type="entry name" value="SANT"/>
    <property type="match status" value="1"/>
</dbReference>
<dbReference type="InterPro" id="IPR041343">
    <property type="entry name" value="PRC2_HTH_1"/>
</dbReference>
<dbReference type="GO" id="GO:0032259">
    <property type="term" value="P:methylation"/>
    <property type="evidence" value="ECO:0007669"/>
    <property type="project" value="UniProtKB-KW"/>
</dbReference>
<dbReference type="GO" id="GO:0035098">
    <property type="term" value="C:ESC/E(Z) complex"/>
    <property type="evidence" value="ECO:0007669"/>
    <property type="project" value="TreeGrafter"/>
</dbReference>
<dbReference type="AlphaFoldDB" id="A0A671NNW3"/>
<keyword evidence="3" id="KW-0678">Repressor</keyword>
<dbReference type="FunFam" id="2.170.270.10:FF:000001">
    <property type="entry name" value="Putative histone-lysine N-methyltransferase EZH2"/>
    <property type="match status" value="1"/>
</dbReference>
<dbReference type="GO" id="GO:0003682">
    <property type="term" value="F:chromatin binding"/>
    <property type="evidence" value="ECO:0007669"/>
    <property type="project" value="TreeGrafter"/>
</dbReference>
<dbReference type="SUPFAM" id="SSF82199">
    <property type="entry name" value="SET domain"/>
    <property type="match status" value="1"/>
</dbReference>
<evidence type="ECO:0000256" key="8">
    <source>
        <dbReference type="ARBA" id="ARBA00023015"/>
    </source>
</evidence>
<sequence length="720" mass="82244">MQFIGPLCKRVKSEYMRLRQLKRFRKAEEIKALFQSNRRKIEGRTELLNEEWSKLRIQSIPLSTTSGSLPSKKLCMVESGFPSFPYQAVAMRPLTTVAGIPFMYSWSPLQQNFMVEDETFLHNIPYMGDEVLEQDEAFLEELIDNYDGVHGDRGEAGQTCLFIQFVLGQYPFCFKSQIQDNADFSLAFPSLGRELSANKKIPHDKIFTAIASMFPYKGTMEELKDKYKDLLEPSSPVKLPPLCTPNMDGPLAKSVQREQSLHSFHTLFCRRCFKYDCFLHPFHASPNVYKRKNKEIRMETEPCGLDCFLLQVQLSEYITISYVFLLKFADQNMQSSQRPRRRRRQPRPSSSCGPTPSGFCEEGKEGGSDHETTSSSEGNSQCPSPAKLRPGEEGAEESESPPQWSGAEESLFRVLHGTYYNNFCSIARLIGTKTCREVYEFAVKEVLIHHVPLEDGGISPQKKKRKHSLCSERIVLISLSICLTDNSSNQVYNYQPCDHPEHPCDSSCSCVMTQNFCEKFCQCDQECQNRFPGCRCKTQCNTKQCPCYLAVRECDPDLCMTCGAADHWDSKQVSCKNCSIQRGLKKHLLLAPSDVAGWGTFIKEPVQKNELISEYCGELISQDEADRRGRIYDKYMSSFLFNLNNDFVVDATRKGNKIRFANHSVNPNCYAKVVMVNGDHRIGIFAKRAIQRGEELFFDYRYSQADALKYVGIEREIDIV</sequence>
<evidence type="ECO:0000256" key="6">
    <source>
        <dbReference type="ARBA" id="ARBA00022691"/>
    </source>
</evidence>
<dbReference type="CDD" id="cd19217">
    <property type="entry name" value="SET_EZH1"/>
    <property type="match status" value="1"/>
</dbReference>
<evidence type="ECO:0000313" key="15">
    <source>
        <dbReference type="Ensembl" id="ENSSANP00000047691.1"/>
    </source>
</evidence>
<feature type="compositionally biased region" description="Polar residues" evidence="12">
    <location>
        <begin position="373"/>
        <end position="383"/>
    </location>
</feature>
<dbReference type="PROSITE" id="PS51633">
    <property type="entry name" value="CXC"/>
    <property type="match status" value="1"/>
</dbReference>
<evidence type="ECO:0000256" key="3">
    <source>
        <dbReference type="ARBA" id="ARBA00022491"/>
    </source>
</evidence>
<evidence type="ECO:0000256" key="12">
    <source>
        <dbReference type="SAM" id="MobiDB-lite"/>
    </source>
</evidence>
<evidence type="ECO:0000256" key="10">
    <source>
        <dbReference type="ARBA" id="ARBA00023242"/>
    </source>
</evidence>
<dbReference type="InterPro" id="IPR045318">
    <property type="entry name" value="EZH1/2-like"/>
</dbReference>
<keyword evidence="4" id="KW-0489">Methyltransferase</keyword>
<reference evidence="15" key="2">
    <citation type="submission" date="2025-09" db="UniProtKB">
        <authorList>
            <consortium name="Ensembl"/>
        </authorList>
    </citation>
    <scope>IDENTIFICATION</scope>
</reference>
<keyword evidence="8" id="KW-0805">Transcription regulation</keyword>
<dbReference type="SMART" id="SM00717">
    <property type="entry name" value="SANT"/>
    <property type="match status" value="2"/>
</dbReference>
<keyword evidence="16" id="KW-1185">Reference proteome</keyword>
<feature type="compositionally biased region" description="Basic and acidic residues" evidence="12">
    <location>
        <begin position="361"/>
        <end position="372"/>
    </location>
</feature>
<proteinExistence type="predicted"/>
<accession>A0A671NNW3</accession>
<dbReference type="InterPro" id="IPR001005">
    <property type="entry name" value="SANT/Myb"/>
</dbReference>
<comment type="subcellular location">
    <subcellularLocation>
        <location evidence="1">Nucleus</location>
    </subcellularLocation>
</comment>
<keyword evidence="9" id="KW-0804">Transcription</keyword>
<dbReference type="InterPro" id="IPR001214">
    <property type="entry name" value="SET_dom"/>
</dbReference>
<dbReference type="PANTHER" id="PTHR45747:SF20">
    <property type="entry name" value="[HISTONE H3]-LYSINE(27) N-TRIMETHYLTRANSFERASE"/>
    <property type="match status" value="1"/>
</dbReference>
<dbReference type="Pfam" id="PF21358">
    <property type="entry name" value="Ezh2_MCSS"/>
    <property type="match status" value="1"/>
</dbReference>
<protein>
    <recommendedName>
        <fullName evidence="2">[histone H3]-lysine(27) N-trimethyltransferase</fullName>
        <ecNumber evidence="2">2.1.1.356</ecNumber>
    </recommendedName>
</protein>
<evidence type="ECO:0000256" key="7">
    <source>
        <dbReference type="ARBA" id="ARBA00022853"/>
    </source>
</evidence>
<dbReference type="Pfam" id="PF18264">
    <property type="entry name" value="preSET_CXC"/>
    <property type="match status" value="1"/>
</dbReference>
<dbReference type="PROSITE" id="PS50280">
    <property type="entry name" value="SET"/>
    <property type="match status" value="1"/>
</dbReference>
<feature type="domain" description="SET" evidence="13">
    <location>
        <begin position="586"/>
        <end position="701"/>
    </location>
</feature>
<evidence type="ECO:0000256" key="2">
    <source>
        <dbReference type="ARBA" id="ARBA00012186"/>
    </source>
</evidence>
<evidence type="ECO:0000256" key="9">
    <source>
        <dbReference type="ARBA" id="ARBA00023163"/>
    </source>
</evidence>
<dbReference type="Ensembl" id="ENSSANT00000050723.1">
    <property type="protein sequence ID" value="ENSSANP00000047691.1"/>
    <property type="gene ID" value="ENSSANG00000022366.1"/>
</dbReference>
<evidence type="ECO:0000256" key="5">
    <source>
        <dbReference type="ARBA" id="ARBA00022679"/>
    </source>
</evidence>
<dbReference type="SMART" id="SM00317">
    <property type="entry name" value="SET"/>
    <property type="match status" value="1"/>
</dbReference>
<reference evidence="15" key="1">
    <citation type="submission" date="2025-08" db="UniProtKB">
        <authorList>
            <consortium name="Ensembl"/>
        </authorList>
    </citation>
    <scope>IDENTIFICATION</scope>
</reference>
<evidence type="ECO:0000259" key="14">
    <source>
        <dbReference type="PROSITE" id="PS51633"/>
    </source>
</evidence>
<organism evidence="15 16">
    <name type="scientific">Sinocyclocheilus anshuiensis</name>
    <dbReference type="NCBI Taxonomy" id="1608454"/>
    <lineage>
        <taxon>Eukaryota</taxon>
        <taxon>Metazoa</taxon>
        <taxon>Chordata</taxon>
        <taxon>Craniata</taxon>
        <taxon>Vertebrata</taxon>
        <taxon>Euteleostomi</taxon>
        <taxon>Actinopterygii</taxon>
        <taxon>Neopterygii</taxon>
        <taxon>Teleostei</taxon>
        <taxon>Ostariophysi</taxon>
        <taxon>Cypriniformes</taxon>
        <taxon>Cyprinidae</taxon>
        <taxon>Cyprininae</taxon>
        <taxon>Sinocyclocheilus</taxon>
    </lineage>
</organism>
<dbReference type="SMART" id="SM01114">
    <property type="entry name" value="CXC"/>
    <property type="match status" value="1"/>
</dbReference>
<dbReference type="Pfam" id="PF11616">
    <property type="entry name" value="EZH2_WD-Binding"/>
    <property type="match status" value="1"/>
</dbReference>
<evidence type="ECO:0000256" key="11">
    <source>
        <dbReference type="ARBA" id="ARBA00048568"/>
    </source>
</evidence>
<keyword evidence="5" id="KW-0808">Transferase</keyword>
<dbReference type="InterPro" id="IPR046341">
    <property type="entry name" value="SET_dom_sf"/>
</dbReference>
<keyword evidence="6" id="KW-0949">S-adenosyl-L-methionine</keyword>
<dbReference type="InterPro" id="IPR026489">
    <property type="entry name" value="CXC_dom"/>
</dbReference>
<dbReference type="Proteomes" id="UP000472260">
    <property type="component" value="Unassembled WGS sequence"/>
</dbReference>